<evidence type="ECO:0000256" key="1">
    <source>
        <dbReference type="SAM" id="MobiDB-lite"/>
    </source>
</evidence>
<dbReference type="AlphaFoldDB" id="A0A067MR52"/>
<feature type="region of interest" description="Disordered" evidence="1">
    <location>
        <begin position="1"/>
        <end position="81"/>
    </location>
</feature>
<name>A0A067MR52_BOTB1</name>
<gene>
    <name evidence="2" type="ORF">BOTBODRAFT_548821</name>
</gene>
<reference evidence="3" key="1">
    <citation type="journal article" date="2014" name="Proc. Natl. Acad. Sci. U.S.A.">
        <title>Extensive sampling of basidiomycete genomes demonstrates inadequacy of the white-rot/brown-rot paradigm for wood decay fungi.</title>
        <authorList>
            <person name="Riley R."/>
            <person name="Salamov A.A."/>
            <person name="Brown D.W."/>
            <person name="Nagy L.G."/>
            <person name="Floudas D."/>
            <person name="Held B.W."/>
            <person name="Levasseur A."/>
            <person name="Lombard V."/>
            <person name="Morin E."/>
            <person name="Otillar R."/>
            <person name="Lindquist E.A."/>
            <person name="Sun H."/>
            <person name="LaButti K.M."/>
            <person name="Schmutz J."/>
            <person name="Jabbour D."/>
            <person name="Luo H."/>
            <person name="Baker S.E."/>
            <person name="Pisabarro A.G."/>
            <person name="Walton J.D."/>
            <person name="Blanchette R.A."/>
            <person name="Henrissat B."/>
            <person name="Martin F."/>
            <person name="Cullen D."/>
            <person name="Hibbett D.S."/>
            <person name="Grigoriev I.V."/>
        </authorList>
    </citation>
    <scope>NUCLEOTIDE SEQUENCE [LARGE SCALE GENOMIC DNA]</scope>
    <source>
        <strain evidence="3">FD-172 SS1</strain>
    </source>
</reference>
<dbReference type="InParanoid" id="A0A067MR52"/>
<dbReference type="Proteomes" id="UP000027195">
    <property type="component" value="Unassembled WGS sequence"/>
</dbReference>
<evidence type="ECO:0000313" key="3">
    <source>
        <dbReference type="Proteomes" id="UP000027195"/>
    </source>
</evidence>
<evidence type="ECO:0000313" key="2">
    <source>
        <dbReference type="EMBL" id="KDQ18069.1"/>
    </source>
</evidence>
<dbReference type="HOGENOM" id="CLU_2014895_0_0_1"/>
<organism evidence="2 3">
    <name type="scientific">Botryobasidium botryosum (strain FD-172 SS1)</name>
    <dbReference type="NCBI Taxonomy" id="930990"/>
    <lineage>
        <taxon>Eukaryota</taxon>
        <taxon>Fungi</taxon>
        <taxon>Dikarya</taxon>
        <taxon>Basidiomycota</taxon>
        <taxon>Agaricomycotina</taxon>
        <taxon>Agaricomycetes</taxon>
        <taxon>Cantharellales</taxon>
        <taxon>Botryobasidiaceae</taxon>
        <taxon>Botryobasidium</taxon>
    </lineage>
</organism>
<keyword evidence="3" id="KW-1185">Reference proteome</keyword>
<feature type="compositionally biased region" description="Basic residues" evidence="1">
    <location>
        <begin position="44"/>
        <end position="76"/>
    </location>
</feature>
<sequence length="123" mass="14079">MSRQLPASPRRTASSPTPTTSATRRRTISSSSTLPTRPSSTTPSRRRSIGWMCRMRRRRRNTRRSRRSSRRSRTRSCRSSMVLAGRVRREDSLEAHPAVSRALVGRKDLARALLSRRSTKVVF</sequence>
<dbReference type="EMBL" id="KL198022">
    <property type="protein sequence ID" value="KDQ18069.1"/>
    <property type="molecule type" value="Genomic_DNA"/>
</dbReference>
<feature type="compositionally biased region" description="Low complexity" evidence="1">
    <location>
        <begin position="1"/>
        <end position="43"/>
    </location>
</feature>
<accession>A0A067MR52</accession>
<protein>
    <submittedName>
        <fullName evidence="2">Uncharacterized protein</fullName>
    </submittedName>
</protein>
<proteinExistence type="predicted"/>